<feature type="region of interest" description="Disordered" evidence="1">
    <location>
        <begin position="1"/>
        <end position="126"/>
    </location>
</feature>
<dbReference type="Proteomes" id="UP001596915">
    <property type="component" value="Unassembled WGS sequence"/>
</dbReference>
<feature type="compositionally biased region" description="Basic and acidic residues" evidence="1">
    <location>
        <begin position="52"/>
        <end position="77"/>
    </location>
</feature>
<feature type="compositionally biased region" description="Polar residues" evidence="1">
    <location>
        <begin position="1"/>
        <end position="11"/>
    </location>
</feature>
<comment type="caution">
    <text evidence="2">The sequence shown here is derived from an EMBL/GenBank/DDBJ whole genome shotgun (WGS) entry which is preliminary data.</text>
</comment>
<reference evidence="3" key="1">
    <citation type="journal article" date="2019" name="Int. J. Syst. Evol. Microbiol.">
        <title>The Global Catalogue of Microorganisms (GCM) 10K type strain sequencing project: providing services to taxonomists for standard genome sequencing and annotation.</title>
        <authorList>
            <consortium name="The Broad Institute Genomics Platform"/>
            <consortium name="The Broad Institute Genome Sequencing Center for Infectious Disease"/>
            <person name="Wu L."/>
            <person name="Ma J."/>
        </authorList>
    </citation>
    <scope>NUCLEOTIDE SEQUENCE [LARGE SCALE GENOMIC DNA]</scope>
    <source>
        <strain evidence="3">JCM 12607</strain>
    </source>
</reference>
<dbReference type="EMBL" id="JBHTGL010000008">
    <property type="protein sequence ID" value="MFD0624416.1"/>
    <property type="molecule type" value="Genomic_DNA"/>
</dbReference>
<feature type="compositionally biased region" description="Acidic residues" evidence="1">
    <location>
        <begin position="41"/>
        <end position="51"/>
    </location>
</feature>
<feature type="compositionally biased region" description="Low complexity" evidence="1">
    <location>
        <begin position="102"/>
        <end position="115"/>
    </location>
</feature>
<proteinExistence type="predicted"/>
<sequence length="206" mass="22390">MEQRIDPNTQPGYAAGTDPAFIPGLTAPVTARTPDTSLEQPDLEETEPEQAEQEKPEQDRPEHDRPESEATQERSADDAAPGGEASHGEASDDGDSDEAAGGKDAAADGEAAVDGPSFEVSDRRGSITADRAGVRFRLDDQEADFRWDEIGAVEVKVPRFGRRFTVTVHMSTRRWFNAEVEAPARSSLKGWVAELDAVLDAYFEES</sequence>
<name>A0ABW2WSB3_9ACTN</name>
<evidence type="ECO:0000313" key="2">
    <source>
        <dbReference type="EMBL" id="MFD0624416.1"/>
    </source>
</evidence>
<evidence type="ECO:0000313" key="3">
    <source>
        <dbReference type="Proteomes" id="UP001596915"/>
    </source>
</evidence>
<organism evidence="2 3">
    <name type="scientific">Streptomyces sanglieri</name>
    <dbReference type="NCBI Taxonomy" id="193460"/>
    <lineage>
        <taxon>Bacteria</taxon>
        <taxon>Bacillati</taxon>
        <taxon>Actinomycetota</taxon>
        <taxon>Actinomycetes</taxon>
        <taxon>Kitasatosporales</taxon>
        <taxon>Streptomycetaceae</taxon>
        <taxon>Streptomyces</taxon>
    </lineage>
</organism>
<keyword evidence="3" id="KW-1185">Reference proteome</keyword>
<accession>A0ABW2WSB3</accession>
<gene>
    <name evidence="2" type="ORF">ACFQ2K_18190</name>
</gene>
<protein>
    <submittedName>
        <fullName evidence="2">Uncharacterized protein</fullName>
    </submittedName>
</protein>
<evidence type="ECO:0000256" key="1">
    <source>
        <dbReference type="SAM" id="MobiDB-lite"/>
    </source>
</evidence>